<evidence type="ECO:0000313" key="2">
    <source>
        <dbReference type="EMBL" id="RGK44155.1"/>
    </source>
</evidence>
<evidence type="ECO:0000256" key="1">
    <source>
        <dbReference type="SAM" id="Phobius"/>
    </source>
</evidence>
<dbReference type="Proteomes" id="UP000261052">
    <property type="component" value="Unassembled WGS sequence"/>
</dbReference>
<gene>
    <name evidence="2" type="ORF">DXD13_04230</name>
</gene>
<dbReference type="AlphaFoldDB" id="A0A3E4M3S8"/>
<sequence length="87" mass="9898">MTRAQARRKKRRKAKMQRALGWTLIFAFEFIVSAAPAAITAAFLIPMANASRHYPGIGGEWIAIMLVFCLVFKAVHERICDWIFGEE</sequence>
<evidence type="ECO:0000313" key="3">
    <source>
        <dbReference type="Proteomes" id="UP000261052"/>
    </source>
</evidence>
<organism evidence="2 3">
    <name type="scientific">Agathobacter rectalis</name>
    <dbReference type="NCBI Taxonomy" id="39491"/>
    <lineage>
        <taxon>Bacteria</taxon>
        <taxon>Bacillati</taxon>
        <taxon>Bacillota</taxon>
        <taxon>Clostridia</taxon>
        <taxon>Lachnospirales</taxon>
        <taxon>Lachnospiraceae</taxon>
        <taxon>Agathobacter</taxon>
    </lineage>
</organism>
<keyword evidence="1" id="KW-1133">Transmembrane helix</keyword>
<comment type="caution">
    <text evidence="2">The sequence shown here is derived from an EMBL/GenBank/DDBJ whole genome shotgun (WGS) entry which is preliminary data.</text>
</comment>
<reference evidence="2 3" key="1">
    <citation type="submission" date="2018-08" db="EMBL/GenBank/DDBJ databases">
        <title>A genome reference for cultivated species of the human gut microbiota.</title>
        <authorList>
            <person name="Zou Y."/>
            <person name="Xue W."/>
            <person name="Luo G."/>
        </authorList>
    </citation>
    <scope>NUCLEOTIDE SEQUENCE [LARGE SCALE GENOMIC DNA]</scope>
    <source>
        <strain evidence="2 3">TF11-15AC</strain>
    </source>
</reference>
<proteinExistence type="predicted"/>
<dbReference type="RefSeq" id="WP_117685455.1">
    <property type="nucleotide sequence ID" value="NZ_QSQP01000004.1"/>
</dbReference>
<keyword evidence="1" id="KW-0472">Membrane</keyword>
<name>A0A3E4M3S8_9FIRM</name>
<keyword evidence="1" id="KW-0812">Transmembrane</keyword>
<protein>
    <submittedName>
        <fullName evidence="2">Uncharacterized protein</fullName>
    </submittedName>
</protein>
<accession>A0A3E4M3S8</accession>
<feature type="transmembrane region" description="Helical" evidence="1">
    <location>
        <begin position="20"/>
        <end position="45"/>
    </location>
</feature>
<feature type="transmembrane region" description="Helical" evidence="1">
    <location>
        <begin position="57"/>
        <end position="75"/>
    </location>
</feature>
<dbReference type="EMBL" id="QSQP01000004">
    <property type="protein sequence ID" value="RGK44155.1"/>
    <property type="molecule type" value="Genomic_DNA"/>
</dbReference>